<dbReference type="EMBL" id="FORR01000001">
    <property type="protein sequence ID" value="SFI64989.1"/>
    <property type="molecule type" value="Genomic_DNA"/>
</dbReference>
<evidence type="ECO:0000259" key="3">
    <source>
        <dbReference type="Pfam" id="PF18912"/>
    </source>
</evidence>
<accession>A0A1I3JXJ6</accession>
<name>A0A1I3JXJ6_9BACL</name>
<reference evidence="4 5" key="1">
    <citation type="submission" date="2016-10" db="EMBL/GenBank/DDBJ databases">
        <authorList>
            <person name="de Groot N.N."/>
        </authorList>
    </citation>
    <scope>NUCLEOTIDE SEQUENCE [LARGE SCALE GENOMIC DNA]</scope>
    <source>
        <strain evidence="4 5">DSM 44778</strain>
    </source>
</reference>
<comment type="similarity">
    <text evidence="1">Belongs to the ComF/GntX family.</text>
</comment>
<dbReference type="STRING" id="46223.SAMN05421852_101247"/>
<dbReference type="OrthoDB" id="9779910at2"/>
<feature type="domain" description="Double zinc ribbon" evidence="3">
    <location>
        <begin position="11"/>
        <end position="69"/>
    </location>
</feature>
<proteinExistence type="inferred from homology"/>
<evidence type="ECO:0000259" key="2">
    <source>
        <dbReference type="Pfam" id="PF00156"/>
    </source>
</evidence>
<keyword evidence="5" id="KW-1185">Reference proteome</keyword>
<dbReference type="AlphaFoldDB" id="A0A1I3JXJ6"/>
<protein>
    <submittedName>
        <fullName evidence="4">Competence protein ComFC</fullName>
    </submittedName>
</protein>
<dbReference type="Gene3D" id="3.40.50.2020">
    <property type="match status" value="1"/>
</dbReference>
<evidence type="ECO:0000313" key="4">
    <source>
        <dbReference type="EMBL" id="SFI64989.1"/>
    </source>
</evidence>
<dbReference type="InterPro" id="IPR051910">
    <property type="entry name" value="ComF/GntX_DNA_util-trans"/>
</dbReference>
<dbReference type="Proteomes" id="UP000199545">
    <property type="component" value="Unassembled WGS sequence"/>
</dbReference>
<evidence type="ECO:0000256" key="1">
    <source>
        <dbReference type="ARBA" id="ARBA00008007"/>
    </source>
</evidence>
<gene>
    <name evidence="4" type="ORF">SAMN05421852_101247</name>
</gene>
<dbReference type="Pfam" id="PF00156">
    <property type="entry name" value="Pribosyltran"/>
    <property type="match status" value="1"/>
</dbReference>
<dbReference type="InterPro" id="IPR029057">
    <property type="entry name" value="PRTase-like"/>
</dbReference>
<sequence>MRRWWLTLFPLPKPCCFCTTPVRSFAFSSVWKQMCLSCQEQFFPINGPVCQVCGRPMTEEDLSVCIDCRQLDSSTWVTNRSVVLYKGQAKKVIQWFKYQGLERLAIPLGLWMAESCYHYYRRVPLSLITFVPLHPNRLHERGFNQAELLAQVISQRLGLPVKEILVRERETFSQSHRSRKERLQALQHVFKVSNRIDPGWLRQQHILIVDDVYTTGSTLRECARPLRQANVRQIFSVTFAR</sequence>
<dbReference type="CDD" id="cd06223">
    <property type="entry name" value="PRTases_typeI"/>
    <property type="match status" value="1"/>
</dbReference>
<dbReference type="PANTHER" id="PTHR47505">
    <property type="entry name" value="DNA UTILIZATION PROTEIN YHGH"/>
    <property type="match status" value="1"/>
</dbReference>
<dbReference type="Pfam" id="PF18912">
    <property type="entry name" value="DZR_2"/>
    <property type="match status" value="1"/>
</dbReference>
<feature type="domain" description="Phosphoribosyltransferase" evidence="2">
    <location>
        <begin position="147"/>
        <end position="240"/>
    </location>
</feature>
<dbReference type="InterPro" id="IPR000836">
    <property type="entry name" value="PRTase_dom"/>
</dbReference>
<organism evidence="4 5">
    <name type="scientific">Thermoflavimicrobium dichotomicum</name>
    <dbReference type="NCBI Taxonomy" id="46223"/>
    <lineage>
        <taxon>Bacteria</taxon>
        <taxon>Bacillati</taxon>
        <taxon>Bacillota</taxon>
        <taxon>Bacilli</taxon>
        <taxon>Bacillales</taxon>
        <taxon>Thermoactinomycetaceae</taxon>
        <taxon>Thermoflavimicrobium</taxon>
    </lineage>
</organism>
<dbReference type="SUPFAM" id="SSF53271">
    <property type="entry name" value="PRTase-like"/>
    <property type="match status" value="1"/>
</dbReference>
<dbReference type="InterPro" id="IPR044005">
    <property type="entry name" value="DZR_2"/>
</dbReference>
<evidence type="ECO:0000313" key="5">
    <source>
        <dbReference type="Proteomes" id="UP000199545"/>
    </source>
</evidence>
<dbReference type="PANTHER" id="PTHR47505:SF1">
    <property type="entry name" value="DNA UTILIZATION PROTEIN YHGH"/>
    <property type="match status" value="1"/>
</dbReference>